<dbReference type="AlphaFoldDB" id="A0AAP2RCU0"/>
<proteinExistence type="inferred from homology"/>
<evidence type="ECO:0000259" key="4">
    <source>
        <dbReference type="SMART" id="SM01377"/>
    </source>
</evidence>
<dbReference type="GO" id="GO:0003735">
    <property type="term" value="F:structural constituent of ribosome"/>
    <property type="evidence" value="ECO:0007669"/>
    <property type="project" value="InterPro"/>
</dbReference>
<dbReference type="Gene3D" id="4.10.1060.50">
    <property type="match status" value="1"/>
</dbReference>
<organism evidence="5 6">
    <name type="scientific">Methanooceanicella nereidis</name>
    <dbReference type="NCBI Taxonomy" id="2052831"/>
    <lineage>
        <taxon>Archaea</taxon>
        <taxon>Methanobacteriati</taxon>
        <taxon>Methanobacteriota</taxon>
        <taxon>Stenosarchaea group</taxon>
        <taxon>Methanomicrobia</taxon>
        <taxon>Methanocellales</taxon>
        <taxon>Methanocellaceae</taxon>
        <taxon>Methanooceanicella</taxon>
    </lineage>
</organism>
<sequence>MGRFPEAEARILNVQICRKCNARNAIRATRCRKCGYEGLRPKKKELKA</sequence>
<accession>A0AAP2RCU0</accession>
<evidence type="ECO:0000313" key="5">
    <source>
        <dbReference type="EMBL" id="MCD1294924.1"/>
    </source>
</evidence>
<dbReference type="GO" id="GO:0005840">
    <property type="term" value="C:ribosome"/>
    <property type="evidence" value="ECO:0007669"/>
    <property type="project" value="UniProtKB-KW"/>
</dbReference>
<comment type="similarity">
    <text evidence="3">Belongs to the eukaryotic ribosomal protein eL40 family.</text>
</comment>
<comment type="caution">
    <text evidence="5">The sequence shown here is derived from an EMBL/GenBank/DDBJ whole genome shotgun (WGS) entry which is preliminary data.</text>
</comment>
<keyword evidence="2 3" id="KW-0687">Ribonucleoprotein</keyword>
<keyword evidence="1 3" id="KW-0689">Ribosomal protein</keyword>
<dbReference type="NCBIfam" id="NF003161">
    <property type="entry name" value="PRK04136.1"/>
    <property type="match status" value="1"/>
</dbReference>
<dbReference type="SUPFAM" id="SSF57829">
    <property type="entry name" value="Zn-binding ribosomal proteins"/>
    <property type="match status" value="1"/>
</dbReference>
<evidence type="ECO:0000256" key="3">
    <source>
        <dbReference type="HAMAP-Rule" id="MF_00788"/>
    </source>
</evidence>
<protein>
    <recommendedName>
        <fullName evidence="3">Large ribosomal subunit protein eL40</fullName>
    </recommendedName>
</protein>
<dbReference type="InterPro" id="IPR038587">
    <property type="entry name" value="Ribosomal_eL40_sf"/>
</dbReference>
<dbReference type="Pfam" id="PF01020">
    <property type="entry name" value="Ribosomal_L40e"/>
    <property type="match status" value="1"/>
</dbReference>
<dbReference type="PANTHER" id="PTHR39649">
    <property type="entry name" value="50S RIBOSOMAL PROTEIN L40E"/>
    <property type="match status" value="1"/>
</dbReference>
<gene>
    <name evidence="3" type="primary">rpl40e</name>
    <name evidence="5" type="ORF">CUJ83_07925</name>
</gene>
<evidence type="ECO:0000256" key="2">
    <source>
        <dbReference type="ARBA" id="ARBA00023274"/>
    </source>
</evidence>
<evidence type="ECO:0000313" key="6">
    <source>
        <dbReference type="Proteomes" id="UP001320159"/>
    </source>
</evidence>
<dbReference type="InterPro" id="IPR001975">
    <property type="entry name" value="Ribosomal_eL40_dom"/>
</dbReference>
<name>A0AAP2RCU0_9EURY</name>
<feature type="domain" description="Large ribosomal subunit protein eL40" evidence="4">
    <location>
        <begin position="1"/>
        <end position="46"/>
    </location>
</feature>
<dbReference type="HAMAP" id="MF_00788">
    <property type="entry name" value="Ribosomal_eL40"/>
    <property type="match status" value="1"/>
</dbReference>
<reference evidence="5 6" key="1">
    <citation type="submission" date="2017-11" db="EMBL/GenBank/DDBJ databases">
        <title>Isolation and Characterization of Family Methanocellaceae Species from Potential Methane Hydrate Area Offshore Southwestern Taiwan.</title>
        <authorList>
            <person name="Zhang W.-L."/>
            <person name="Chen W.-C."/>
            <person name="Lai M.-C."/>
            <person name="Chen S.-C."/>
        </authorList>
    </citation>
    <scope>NUCLEOTIDE SEQUENCE [LARGE SCALE GENOMIC DNA]</scope>
    <source>
        <strain evidence="5 6">CWC-04</strain>
    </source>
</reference>
<dbReference type="EMBL" id="PGCK01000005">
    <property type="protein sequence ID" value="MCD1294924.1"/>
    <property type="molecule type" value="Genomic_DNA"/>
</dbReference>
<dbReference type="InterPro" id="IPR023657">
    <property type="entry name" value="Ribosomal_eL40_arc"/>
</dbReference>
<dbReference type="GO" id="GO:1990904">
    <property type="term" value="C:ribonucleoprotein complex"/>
    <property type="evidence" value="ECO:0007669"/>
    <property type="project" value="UniProtKB-KW"/>
</dbReference>
<evidence type="ECO:0000256" key="1">
    <source>
        <dbReference type="ARBA" id="ARBA00022980"/>
    </source>
</evidence>
<dbReference type="GO" id="GO:0006412">
    <property type="term" value="P:translation"/>
    <property type="evidence" value="ECO:0007669"/>
    <property type="project" value="UniProtKB-UniRule"/>
</dbReference>
<dbReference type="InterPro" id="IPR011332">
    <property type="entry name" value="Ribosomal_zn-bd"/>
</dbReference>
<keyword evidence="6" id="KW-1185">Reference proteome</keyword>
<dbReference type="SMART" id="SM01377">
    <property type="entry name" value="Ribosomal_L40e"/>
    <property type="match status" value="1"/>
</dbReference>
<dbReference type="Proteomes" id="UP001320159">
    <property type="component" value="Unassembled WGS sequence"/>
</dbReference>
<dbReference type="RefSeq" id="WP_230741757.1">
    <property type="nucleotide sequence ID" value="NZ_PGCK01000005.1"/>
</dbReference>
<dbReference type="PANTHER" id="PTHR39649:SF1">
    <property type="entry name" value="LARGE RIBOSOMAL SUBUNIT PROTEIN EL40"/>
    <property type="match status" value="1"/>
</dbReference>